<feature type="compositionally biased region" description="Basic and acidic residues" evidence="1">
    <location>
        <begin position="163"/>
        <end position="176"/>
    </location>
</feature>
<organism evidence="2 3">
    <name type="scientific">Roseovarius nanhaiticus</name>
    <dbReference type="NCBI Taxonomy" id="573024"/>
    <lineage>
        <taxon>Bacteria</taxon>
        <taxon>Pseudomonadati</taxon>
        <taxon>Pseudomonadota</taxon>
        <taxon>Alphaproteobacteria</taxon>
        <taxon>Rhodobacterales</taxon>
        <taxon>Roseobacteraceae</taxon>
        <taxon>Roseovarius</taxon>
    </lineage>
</organism>
<dbReference type="Proteomes" id="UP000186019">
    <property type="component" value="Unassembled WGS sequence"/>
</dbReference>
<evidence type="ECO:0000313" key="2">
    <source>
        <dbReference type="EMBL" id="SIS01260.1"/>
    </source>
</evidence>
<name>A0A1N7FLT6_9RHOB</name>
<protein>
    <submittedName>
        <fullName evidence="2">Uncharacterized protein</fullName>
    </submittedName>
</protein>
<feature type="compositionally biased region" description="Acidic residues" evidence="1">
    <location>
        <begin position="105"/>
        <end position="129"/>
    </location>
</feature>
<sequence>MSDPVTNVEIENVLSSIRRLVSSDARPANGASAGMTAQTDRRTAQTFAAEKAGNAAPDASAEPEKLVLTPSLRVDDAAPAPGDAPVTLSDDLRVDLGGDAPADTSDQDMADAGDDWDDHVDAPQPEEEAMQARLARQDSAPDEMAELDRTEETGDGSPAGDTEGWRPEKLKLRVAELEEVVARQADQWEPDGPGEDANSGGPVAPLPWEDYMPDGEDAPGEPGSDNAKERQAESKAGSAPEKAIEDAIAKAAMPKPAEAEEPSKAKAATTPEDEHIPDNFVAEEAGDTSAAARATDDDETDFLSGNDEFLDEDALRDLVADIVRQELQGALGERITRNVRKLVRREIHRALASQELQ</sequence>
<gene>
    <name evidence="2" type="ORF">SAMN05421666_1159</name>
</gene>
<feature type="region of interest" description="Disordered" evidence="1">
    <location>
        <begin position="23"/>
        <end position="301"/>
    </location>
</feature>
<evidence type="ECO:0000313" key="3">
    <source>
        <dbReference type="Proteomes" id="UP000186019"/>
    </source>
</evidence>
<dbReference type="RefSeq" id="WP_139194217.1">
    <property type="nucleotide sequence ID" value="NZ_FOAC01000001.1"/>
</dbReference>
<accession>A0A1N7FLT6</accession>
<dbReference type="STRING" id="573024.SAMN05216208_0977"/>
<dbReference type="EMBL" id="FTNV01000001">
    <property type="protein sequence ID" value="SIS01260.1"/>
    <property type="molecule type" value="Genomic_DNA"/>
</dbReference>
<reference evidence="2 3" key="1">
    <citation type="submission" date="2017-01" db="EMBL/GenBank/DDBJ databases">
        <authorList>
            <person name="Mah S.A."/>
            <person name="Swanson W.J."/>
            <person name="Moy G.W."/>
            <person name="Vacquier V.D."/>
        </authorList>
    </citation>
    <scope>NUCLEOTIDE SEQUENCE [LARGE SCALE GENOMIC DNA]</scope>
    <source>
        <strain evidence="2 3">DSM 29590</strain>
    </source>
</reference>
<proteinExistence type="predicted"/>
<keyword evidence="3" id="KW-1185">Reference proteome</keyword>
<evidence type="ECO:0000256" key="1">
    <source>
        <dbReference type="SAM" id="MobiDB-lite"/>
    </source>
</evidence>
<dbReference type="AlphaFoldDB" id="A0A1N7FLT6"/>
<dbReference type="OrthoDB" id="7875768at2"/>